<evidence type="ECO:0008006" key="3">
    <source>
        <dbReference type="Google" id="ProtNLM"/>
    </source>
</evidence>
<accession>K8DZC5</accession>
<dbReference type="STRING" id="1121428.DESHY_30064"/>
<dbReference type="eggNOG" id="COG4729">
    <property type="taxonomic scope" value="Bacteria"/>
</dbReference>
<sequence length="191" mass="21232">MAGLVGRRAGRKWVLAVLLVSVLLAVPLPTLVVSSRQGEAVLRLPLLIDKSFTIEYIHSVNKTPVQEHFVLAPGHDLLLTATTFRALGVGTPFLPEEGKLENHGGVYVLSGINRHFKQINLAFLPLTRHALVYRGERYDFEDYFPPGSLIAIQVKPCSLAQIIILNIRKEVKLDRAQSSTARPVEYRPVYG</sequence>
<dbReference type="AlphaFoldDB" id="K8DZC5"/>
<dbReference type="EMBL" id="CAOS01000010">
    <property type="protein sequence ID" value="CCO08374.1"/>
    <property type="molecule type" value="Genomic_DNA"/>
</dbReference>
<evidence type="ECO:0000313" key="1">
    <source>
        <dbReference type="EMBL" id="CCO08374.1"/>
    </source>
</evidence>
<name>K8DZC5_9FIRM</name>
<dbReference type="RefSeq" id="WP_008411762.1">
    <property type="nucleotide sequence ID" value="NZ_CAOS01000010.1"/>
</dbReference>
<reference evidence="1 2" key="1">
    <citation type="journal article" date="2013" name="Genome Announc.">
        <title>Genome Sequence of the Sulfate-Reducing Bacterium Desulfotomaculum hydrothermale Lam5(T).</title>
        <authorList>
            <person name="Amin O."/>
            <person name="Fardeau M.L."/>
            <person name="Valette O."/>
            <person name="Hirschler-Rea A."/>
            <person name="Barbe V."/>
            <person name="Medigue C."/>
            <person name="Vacherie B."/>
            <person name="Ollivier B."/>
            <person name="Bertin P.N."/>
            <person name="Dolla A."/>
        </authorList>
    </citation>
    <scope>NUCLEOTIDE SEQUENCE [LARGE SCALE GENOMIC DNA]</scope>
    <source>
        <strain evidence="2">Lam5 / DSM 18033</strain>
    </source>
</reference>
<proteinExistence type="predicted"/>
<dbReference type="Proteomes" id="UP000009315">
    <property type="component" value="Unassembled WGS sequence"/>
</dbReference>
<protein>
    <recommendedName>
        <fullName evidence="3">DUF1850 domain-containing protein</fullName>
    </recommendedName>
</protein>
<gene>
    <name evidence="1" type="ORF">DESHY_30064</name>
</gene>
<dbReference type="InterPro" id="IPR015001">
    <property type="entry name" value="DUF1850"/>
</dbReference>
<dbReference type="OrthoDB" id="4304at2"/>
<organism evidence="1 2">
    <name type="scientific">Desulforamulus hydrothermalis Lam5 = DSM 18033</name>
    <dbReference type="NCBI Taxonomy" id="1121428"/>
    <lineage>
        <taxon>Bacteria</taxon>
        <taxon>Bacillati</taxon>
        <taxon>Bacillota</taxon>
        <taxon>Clostridia</taxon>
        <taxon>Eubacteriales</taxon>
        <taxon>Peptococcaceae</taxon>
        <taxon>Desulforamulus</taxon>
    </lineage>
</organism>
<keyword evidence="2" id="KW-1185">Reference proteome</keyword>
<comment type="caution">
    <text evidence="1">The sequence shown here is derived from an EMBL/GenBank/DDBJ whole genome shotgun (WGS) entry which is preliminary data.</text>
</comment>
<dbReference type="Pfam" id="PF08905">
    <property type="entry name" value="DUF1850"/>
    <property type="match status" value="1"/>
</dbReference>
<evidence type="ECO:0000313" key="2">
    <source>
        <dbReference type="Proteomes" id="UP000009315"/>
    </source>
</evidence>